<dbReference type="RefSeq" id="WP_083617481.1">
    <property type="nucleotide sequence ID" value="NZ_LR734832.1"/>
</dbReference>
<dbReference type="PANTHER" id="PTHR39338:SF7">
    <property type="entry name" value="BLL6692 PROTEIN"/>
    <property type="match status" value="1"/>
</dbReference>
<reference evidence="1" key="1">
    <citation type="submission" date="2019-10" db="EMBL/GenBank/DDBJ databases">
        <authorList>
            <consortium name="Genoscope - CEA"/>
            <person name="William W."/>
        </authorList>
    </citation>
    <scope>NUCLEOTIDE SEQUENCE [LARGE SCALE GENOMIC DNA]</scope>
    <source>
        <strain evidence="1">BBR_PRJEB10992</strain>
    </source>
</reference>
<dbReference type="Proteomes" id="UP000184550">
    <property type="component" value="Unassembled WGS sequence"/>
</dbReference>
<dbReference type="EMBL" id="CZCU02000046">
    <property type="protein sequence ID" value="VXD11281.1"/>
    <property type="molecule type" value="Genomic_DNA"/>
</dbReference>
<dbReference type="AlphaFoldDB" id="A0A7Z9BF02"/>
<name>A0A7Z9BF02_9CYAN</name>
<dbReference type="OrthoDB" id="9764216at2"/>
<accession>A0A7Z9BF02</accession>
<dbReference type="PANTHER" id="PTHR39338">
    <property type="entry name" value="BLL5662 PROTEIN-RELATED"/>
    <property type="match status" value="1"/>
</dbReference>
<sequence length="374" mass="43497">MNTILDSYYYLFTQLRDGGFPLGTQDYLLFIEAIKTEIYPLEIDKLKQLCRTLWVKSRSQHQQFEAIFNHIILPPIPEEIDSNQPILIKKDTPKSISTQTITPKNNIEKPPNLPPKPQDNNEYFLFPASPLTDSTTLEEDSEVVKAMKVSPQHNWMNFKPPQNPREYFPVTPEQMTQGWYQLKTSLQTGTRLEFNIQATIEQIQRQGKPITPVFKPCRQKNSNLMLFIAQRGSMQPFQILSRKLVETAQQTGCLDPNRCYYFHQHLSDNFFRDSDFEEEIPLDAILELTQPQKTVILIFSNGDAGEKRYSSYHFNATKNVLNRLQSSVKAIAWLNPFPQPDWRYTTADHIATLKTVKMFPIDRQGFYNALQILQ</sequence>
<organism evidence="1 2">
    <name type="scientific">Planktothrix serta PCC 8927</name>
    <dbReference type="NCBI Taxonomy" id="671068"/>
    <lineage>
        <taxon>Bacteria</taxon>
        <taxon>Bacillati</taxon>
        <taxon>Cyanobacteriota</taxon>
        <taxon>Cyanophyceae</taxon>
        <taxon>Oscillatoriophycideae</taxon>
        <taxon>Oscillatoriales</taxon>
        <taxon>Microcoleaceae</taxon>
        <taxon>Planktothrix</taxon>
    </lineage>
</organism>
<proteinExistence type="predicted"/>
<comment type="caution">
    <text evidence="1">The sequence shown here is derived from an EMBL/GenBank/DDBJ whole genome shotgun (WGS) entry which is preliminary data.</text>
</comment>
<evidence type="ECO:0000313" key="2">
    <source>
        <dbReference type="Proteomes" id="UP000184550"/>
    </source>
</evidence>
<gene>
    <name evidence="1" type="ORF">PL8927_140088</name>
</gene>
<protein>
    <submittedName>
        <fullName evidence="1">VWA containing CoxE family protein</fullName>
    </submittedName>
</protein>
<evidence type="ECO:0000313" key="1">
    <source>
        <dbReference type="EMBL" id="VXD11281.1"/>
    </source>
</evidence>
<keyword evidence="2" id="KW-1185">Reference proteome</keyword>